<evidence type="ECO:0000313" key="2">
    <source>
        <dbReference type="Proteomes" id="UP000554235"/>
    </source>
</evidence>
<gene>
    <name evidence="1" type="ORF">FALBO_6697</name>
</gene>
<accession>A0A8H4PEE6</accession>
<organism evidence="1 2">
    <name type="scientific">Fusarium albosuccineum</name>
    <dbReference type="NCBI Taxonomy" id="1237068"/>
    <lineage>
        <taxon>Eukaryota</taxon>
        <taxon>Fungi</taxon>
        <taxon>Dikarya</taxon>
        <taxon>Ascomycota</taxon>
        <taxon>Pezizomycotina</taxon>
        <taxon>Sordariomycetes</taxon>
        <taxon>Hypocreomycetidae</taxon>
        <taxon>Hypocreales</taxon>
        <taxon>Nectriaceae</taxon>
        <taxon>Fusarium</taxon>
        <taxon>Fusarium decemcellulare species complex</taxon>
    </lineage>
</organism>
<name>A0A8H4PEE6_9HYPO</name>
<sequence>MRVSLYHEQVARVIRVVQRVMVLPFALIERATDPNFGIGQVEGTVPGAGIQENRCSLAAGEPVSLHIEGLELENIGIVLMENCASLQRERSTPASLVEPQRGELLAEYLMLCQSRVL</sequence>
<dbReference type="Proteomes" id="UP000554235">
    <property type="component" value="Unassembled WGS sequence"/>
</dbReference>
<protein>
    <submittedName>
        <fullName evidence="1">Uncharacterized protein</fullName>
    </submittedName>
</protein>
<evidence type="ECO:0000313" key="1">
    <source>
        <dbReference type="EMBL" id="KAF4466456.1"/>
    </source>
</evidence>
<comment type="caution">
    <text evidence="1">The sequence shown here is derived from an EMBL/GenBank/DDBJ whole genome shotgun (WGS) entry which is preliminary data.</text>
</comment>
<dbReference type="EMBL" id="JAADYS010000872">
    <property type="protein sequence ID" value="KAF4466456.1"/>
    <property type="molecule type" value="Genomic_DNA"/>
</dbReference>
<proteinExistence type="predicted"/>
<keyword evidence="2" id="KW-1185">Reference proteome</keyword>
<reference evidence="1 2" key="1">
    <citation type="submission" date="2020-01" db="EMBL/GenBank/DDBJ databases">
        <title>Identification and distribution of gene clusters putatively required for synthesis of sphingolipid metabolism inhibitors in phylogenetically diverse species of the filamentous fungus Fusarium.</title>
        <authorList>
            <person name="Kim H.-S."/>
            <person name="Busman M."/>
            <person name="Brown D.W."/>
            <person name="Divon H."/>
            <person name="Uhlig S."/>
            <person name="Proctor R.H."/>
        </authorList>
    </citation>
    <scope>NUCLEOTIDE SEQUENCE [LARGE SCALE GENOMIC DNA]</scope>
    <source>
        <strain evidence="1 2">NRRL 20459</strain>
    </source>
</reference>
<dbReference type="AlphaFoldDB" id="A0A8H4PEE6"/>